<reference evidence="1 2" key="1">
    <citation type="submission" date="2016-04" db="EMBL/GenBank/DDBJ databases">
        <title>Genome analyses suggest a sexual origin of heterokaryosis in a supposedly ancient asexual fungus.</title>
        <authorList>
            <person name="Ropars J."/>
            <person name="Sedzielewska K."/>
            <person name="Noel J."/>
            <person name="Charron P."/>
            <person name="Farinelli L."/>
            <person name="Marton T."/>
            <person name="Kruger M."/>
            <person name="Pelin A."/>
            <person name="Brachmann A."/>
            <person name="Corradi N."/>
        </authorList>
    </citation>
    <scope>NUCLEOTIDE SEQUENCE [LARGE SCALE GENOMIC DNA]</scope>
    <source>
        <strain evidence="1 2">C2</strain>
    </source>
</reference>
<evidence type="ECO:0000313" key="1">
    <source>
        <dbReference type="EMBL" id="PKK51119.1"/>
    </source>
</evidence>
<sequence>MTDNNNDNNGIDITLNCLIVPIGNLFNLPNNQVAQVITINTNQRVSRLENVIRSQLKPPFVNLYLTIREIHPGIVNERPMDSQAFISVFLIINPYLERTASMSPYILHNFSII</sequence>
<name>A0A2N1LNZ8_9GLOM</name>
<evidence type="ECO:0000313" key="2">
    <source>
        <dbReference type="Proteomes" id="UP000233469"/>
    </source>
</evidence>
<dbReference type="VEuPathDB" id="FungiDB:RhiirA1_429567"/>
<comment type="caution">
    <text evidence="1">The sequence shown here is derived from an EMBL/GenBank/DDBJ whole genome shotgun (WGS) entry which is preliminary data.</text>
</comment>
<organism evidence="1 2">
    <name type="scientific">Rhizophagus irregularis</name>
    <dbReference type="NCBI Taxonomy" id="588596"/>
    <lineage>
        <taxon>Eukaryota</taxon>
        <taxon>Fungi</taxon>
        <taxon>Fungi incertae sedis</taxon>
        <taxon>Mucoromycota</taxon>
        <taxon>Glomeromycotina</taxon>
        <taxon>Glomeromycetes</taxon>
        <taxon>Glomerales</taxon>
        <taxon>Glomeraceae</taxon>
        <taxon>Rhizophagus</taxon>
    </lineage>
</organism>
<reference evidence="1 2" key="2">
    <citation type="submission" date="2017-10" db="EMBL/GenBank/DDBJ databases">
        <title>Extensive intraspecific genome diversity in a model arbuscular mycorrhizal fungus.</title>
        <authorList>
            <person name="Chen E.C.H."/>
            <person name="Morin E."/>
            <person name="Baudet D."/>
            <person name="Noel J."/>
            <person name="Ndikumana S."/>
            <person name="Charron P."/>
            <person name="St-Onge C."/>
            <person name="Giorgi J."/>
            <person name="Grigoriev I.V."/>
            <person name="Roux C."/>
            <person name="Martin F.M."/>
            <person name="Corradi N."/>
        </authorList>
    </citation>
    <scope>NUCLEOTIDE SEQUENCE [LARGE SCALE GENOMIC DNA]</scope>
    <source>
        <strain evidence="1 2">C2</strain>
    </source>
</reference>
<dbReference type="Proteomes" id="UP000233469">
    <property type="component" value="Unassembled WGS sequence"/>
</dbReference>
<dbReference type="EMBL" id="LLXL01008445">
    <property type="protein sequence ID" value="PKK51119.1"/>
    <property type="molecule type" value="Genomic_DNA"/>
</dbReference>
<dbReference type="AlphaFoldDB" id="A0A2N1LNZ8"/>
<protein>
    <submittedName>
        <fullName evidence="1">Uncharacterized protein</fullName>
    </submittedName>
</protein>
<accession>A0A2N1LNZ8</accession>
<gene>
    <name evidence="1" type="ORF">RhiirC2_803319</name>
</gene>
<proteinExistence type="predicted"/>
<dbReference type="VEuPathDB" id="FungiDB:RhiirFUN_019712"/>